<dbReference type="InterPro" id="IPR044140">
    <property type="entry name" value="ProRS_anticodon_short"/>
</dbReference>
<organism evidence="11 12">
    <name type="scientific">Candidatus Gottesmanbacteria bacterium RIFCSPHIGHO2_01_FULL_47_48</name>
    <dbReference type="NCBI Taxonomy" id="1798381"/>
    <lineage>
        <taxon>Bacteria</taxon>
        <taxon>Candidatus Gottesmaniibacteriota</taxon>
    </lineage>
</organism>
<keyword evidence="4" id="KW-0547">Nucleotide-binding</keyword>
<feature type="domain" description="Aminoacyl-transfer RNA synthetases class-II family profile" evidence="10">
    <location>
        <begin position="38"/>
        <end position="316"/>
    </location>
</feature>
<dbReference type="CDD" id="cd00861">
    <property type="entry name" value="ProRS_anticodon_short"/>
    <property type="match status" value="1"/>
</dbReference>
<dbReference type="Gene3D" id="3.40.50.800">
    <property type="entry name" value="Anticodon-binding domain"/>
    <property type="match status" value="1"/>
</dbReference>
<evidence type="ECO:0000256" key="6">
    <source>
        <dbReference type="ARBA" id="ARBA00022917"/>
    </source>
</evidence>
<dbReference type="AlphaFoldDB" id="A0A1F6A366"/>
<evidence type="ECO:0000256" key="1">
    <source>
        <dbReference type="ARBA" id="ARBA00012831"/>
    </source>
</evidence>
<dbReference type="PROSITE" id="PS50862">
    <property type="entry name" value="AA_TRNA_LIGASE_II"/>
    <property type="match status" value="1"/>
</dbReference>
<dbReference type="InterPro" id="IPR004154">
    <property type="entry name" value="Anticodon-bd"/>
</dbReference>
<evidence type="ECO:0000313" key="12">
    <source>
        <dbReference type="Proteomes" id="UP000177871"/>
    </source>
</evidence>
<dbReference type="GO" id="GO:0005829">
    <property type="term" value="C:cytosol"/>
    <property type="evidence" value="ECO:0007669"/>
    <property type="project" value="TreeGrafter"/>
</dbReference>
<accession>A0A1F6A366</accession>
<dbReference type="GO" id="GO:0004827">
    <property type="term" value="F:proline-tRNA ligase activity"/>
    <property type="evidence" value="ECO:0007669"/>
    <property type="project" value="UniProtKB-EC"/>
</dbReference>
<dbReference type="InterPro" id="IPR045864">
    <property type="entry name" value="aa-tRNA-synth_II/BPL/LPL"/>
</dbReference>
<gene>
    <name evidence="11" type="ORF">A2721_02385</name>
</gene>
<dbReference type="SUPFAM" id="SSF52954">
    <property type="entry name" value="Class II aaRS ABD-related"/>
    <property type="match status" value="1"/>
</dbReference>
<dbReference type="EC" id="6.1.1.15" evidence="1"/>
<evidence type="ECO:0000259" key="10">
    <source>
        <dbReference type="PROSITE" id="PS50862"/>
    </source>
</evidence>
<dbReference type="GO" id="GO:0006433">
    <property type="term" value="P:prolyl-tRNA aminoacylation"/>
    <property type="evidence" value="ECO:0007669"/>
    <property type="project" value="InterPro"/>
</dbReference>
<dbReference type="InterPro" id="IPR006195">
    <property type="entry name" value="aa-tRNA-synth_II"/>
</dbReference>
<dbReference type="EMBL" id="MFJK01000011">
    <property type="protein sequence ID" value="OGG18964.1"/>
    <property type="molecule type" value="Genomic_DNA"/>
</dbReference>
<evidence type="ECO:0000256" key="9">
    <source>
        <dbReference type="ARBA" id="ARBA00047671"/>
    </source>
</evidence>
<evidence type="ECO:0000256" key="4">
    <source>
        <dbReference type="ARBA" id="ARBA00022741"/>
    </source>
</evidence>
<evidence type="ECO:0000256" key="2">
    <source>
        <dbReference type="ARBA" id="ARBA00019110"/>
    </source>
</evidence>
<dbReference type="InterPro" id="IPR050062">
    <property type="entry name" value="Pro-tRNA_synthetase"/>
</dbReference>
<dbReference type="Proteomes" id="UP000177871">
    <property type="component" value="Unassembled WGS sequence"/>
</dbReference>
<dbReference type="InterPro" id="IPR002314">
    <property type="entry name" value="aa-tRNA-synt_IIb"/>
</dbReference>
<evidence type="ECO:0000256" key="3">
    <source>
        <dbReference type="ARBA" id="ARBA00022598"/>
    </source>
</evidence>
<dbReference type="PANTHER" id="PTHR42753:SF2">
    <property type="entry name" value="PROLINE--TRNA LIGASE"/>
    <property type="match status" value="1"/>
</dbReference>
<dbReference type="STRING" id="1798381.A2721_02385"/>
<comment type="catalytic activity">
    <reaction evidence="9">
        <text>tRNA(Pro) + L-proline + ATP = L-prolyl-tRNA(Pro) + AMP + diphosphate</text>
        <dbReference type="Rhea" id="RHEA:14305"/>
        <dbReference type="Rhea" id="RHEA-COMP:9700"/>
        <dbReference type="Rhea" id="RHEA-COMP:9702"/>
        <dbReference type="ChEBI" id="CHEBI:30616"/>
        <dbReference type="ChEBI" id="CHEBI:33019"/>
        <dbReference type="ChEBI" id="CHEBI:60039"/>
        <dbReference type="ChEBI" id="CHEBI:78442"/>
        <dbReference type="ChEBI" id="CHEBI:78532"/>
        <dbReference type="ChEBI" id="CHEBI:456215"/>
        <dbReference type="EC" id="6.1.1.15"/>
    </reaction>
</comment>
<dbReference type="Pfam" id="PF03129">
    <property type="entry name" value="HGTP_anticodon"/>
    <property type="match status" value="1"/>
</dbReference>
<dbReference type="Gene3D" id="3.30.930.10">
    <property type="entry name" value="Bira Bifunctional Protein, Domain 2"/>
    <property type="match status" value="1"/>
</dbReference>
<sequence length="422" mass="48303">MRYSQLFPKTKKNDPKGAVAPNHKLLVRGGFIDQLMAGSWTLLPLGYRVLTNLCDIIREEMNATGAQEMSFPLLHPKEIWNETGRWDSAREVMYQLKDVREREFALSFTHEEIVMDLIRKHTDSYADLPLKLYQFSTKFRSELRATGGILRGREFYMKDLYSAHESEEDMMKYYWEVKDAYLKIFGRLGLKAVVTEASGGVFTENHTHEFQVFSETGEDIIYYCADCDWAYNKEIFSGRDGDSCPKCGGKLVEKKAIEAGNIFPLGTKYAEKMGAYFTDRSGQRKPFWFASYGIGPSRVMGIIVEAHHDDKGIIWPESVAPFKSHLIEVRGEGLEVRKRAEEVYRRLVEAGQEVLYDDREDVSAGKKFADADLIGIPWRLVVSERTGDKIEMKKRSESEGKLMTVEEVLGTKDEATKIVRLS</sequence>
<dbReference type="PANTHER" id="PTHR42753">
    <property type="entry name" value="MITOCHONDRIAL RIBOSOME PROTEIN L39/PROLYL-TRNA LIGASE FAMILY MEMBER"/>
    <property type="match status" value="1"/>
</dbReference>
<keyword evidence="6" id="KW-0648">Protein biosynthesis</keyword>
<dbReference type="InterPro" id="IPR036621">
    <property type="entry name" value="Anticodon-bd_dom_sf"/>
</dbReference>
<dbReference type="SUPFAM" id="SSF55681">
    <property type="entry name" value="Class II aaRS and biotin synthetases"/>
    <property type="match status" value="1"/>
</dbReference>
<dbReference type="PRINTS" id="PR01046">
    <property type="entry name" value="TRNASYNTHPRO"/>
</dbReference>
<name>A0A1F6A366_9BACT</name>
<reference evidence="11 12" key="1">
    <citation type="journal article" date="2016" name="Nat. Commun.">
        <title>Thousands of microbial genomes shed light on interconnected biogeochemical processes in an aquifer system.</title>
        <authorList>
            <person name="Anantharaman K."/>
            <person name="Brown C.T."/>
            <person name="Hug L.A."/>
            <person name="Sharon I."/>
            <person name="Castelle C.J."/>
            <person name="Probst A.J."/>
            <person name="Thomas B.C."/>
            <person name="Singh A."/>
            <person name="Wilkins M.J."/>
            <person name="Karaoz U."/>
            <person name="Brodie E.L."/>
            <person name="Williams K.H."/>
            <person name="Hubbard S.S."/>
            <person name="Banfield J.F."/>
        </authorList>
    </citation>
    <scope>NUCLEOTIDE SEQUENCE [LARGE SCALE GENOMIC DNA]</scope>
</reference>
<dbReference type="GO" id="GO:0005524">
    <property type="term" value="F:ATP binding"/>
    <property type="evidence" value="ECO:0007669"/>
    <property type="project" value="UniProtKB-KW"/>
</dbReference>
<dbReference type="Pfam" id="PF00587">
    <property type="entry name" value="tRNA-synt_2b"/>
    <property type="match status" value="1"/>
</dbReference>
<evidence type="ECO:0000313" key="11">
    <source>
        <dbReference type="EMBL" id="OGG18964.1"/>
    </source>
</evidence>
<evidence type="ECO:0000256" key="8">
    <source>
        <dbReference type="ARBA" id="ARBA00029731"/>
    </source>
</evidence>
<keyword evidence="5" id="KW-0067">ATP-binding</keyword>
<evidence type="ECO:0000256" key="7">
    <source>
        <dbReference type="ARBA" id="ARBA00023146"/>
    </source>
</evidence>
<proteinExistence type="predicted"/>
<keyword evidence="3" id="KW-0436">Ligase</keyword>
<protein>
    <recommendedName>
        <fullName evidence="2">Proline--tRNA ligase</fullName>
        <ecNumber evidence="1">6.1.1.15</ecNumber>
    </recommendedName>
    <alternativeName>
        <fullName evidence="8">Prolyl-tRNA synthetase</fullName>
    </alternativeName>
</protein>
<comment type="caution">
    <text evidence="11">The sequence shown here is derived from an EMBL/GenBank/DDBJ whole genome shotgun (WGS) entry which is preliminary data.</text>
</comment>
<keyword evidence="7" id="KW-0030">Aminoacyl-tRNA synthetase</keyword>
<evidence type="ECO:0000256" key="5">
    <source>
        <dbReference type="ARBA" id="ARBA00022840"/>
    </source>
</evidence>
<dbReference type="InterPro" id="IPR002316">
    <property type="entry name" value="Pro-tRNA-ligase_IIa"/>
</dbReference>